<dbReference type="InterPro" id="IPR001829">
    <property type="entry name" value="Pili_assmbl_chaperone_bac"/>
</dbReference>
<organism evidence="9 10">
    <name type="scientific">Paraburkholderia denitrificans</name>
    <dbReference type="NCBI Taxonomy" id="694025"/>
    <lineage>
        <taxon>Bacteria</taxon>
        <taxon>Pseudomonadati</taxon>
        <taxon>Pseudomonadota</taxon>
        <taxon>Betaproteobacteria</taxon>
        <taxon>Burkholderiales</taxon>
        <taxon>Burkholderiaceae</taxon>
        <taxon>Paraburkholderia</taxon>
    </lineage>
</organism>
<evidence type="ECO:0000256" key="2">
    <source>
        <dbReference type="ARBA" id="ARBA00007399"/>
    </source>
</evidence>
<dbReference type="PANTHER" id="PTHR30251:SF25">
    <property type="entry name" value="FIMBRIAE CHAPARONE"/>
    <property type="match status" value="1"/>
</dbReference>
<dbReference type="EMBL" id="JBHSMP010000013">
    <property type="protein sequence ID" value="MFC5429587.1"/>
    <property type="molecule type" value="Genomic_DNA"/>
</dbReference>
<evidence type="ECO:0000313" key="9">
    <source>
        <dbReference type="EMBL" id="MFC5429587.1"/>
    </source>
</evidence>
<dbReference type="InterPro" id="IPR008962">
    <property type="entry name" value="PapD-like_sf"/>
</dbReference>
<name>A0ABW0J931_9BURK</name>
<gene>
    <name evidence="9" type="ORF">ACFPTO_12375</name>
</gene>
<feature type="signal peptide" evidence="6">
    <location>
        <begin position="1"/>
        <end position="21"/>
    </location>
</feature>
<dbReference type="PRINTS" id="PR00969">
    <property type="entry name" value="CHAPERONPILI"/>
</dbReference>
<evidence type="ECO:0000256" key="1">
    <source>
        <dbReference type="ARBA" id="ARBA00004418"/>
    </source>
</evidence>
<comment type="caution">
    <text evidence="9">The sequence shown here is derived from an EMBL/GenBank/DDBJ whole genome shotgun (WGS) entry which is preliminary data.</text>
</comment>
<evidence type="ECO:0000256" key="6">
    <source>
        <dbReference type="SAM" id="SignalP"/>
    </source>
</evidence>
<evidence type="ECO:0000256" key="5">
    <source>
        <dbReference type="ARBA" id="ARBA00023186"/>
    </source>
</evidence>
<evidence type="ECO:0000313" key="10">
    <source>
        <dbReference type="Proteomes" id="UP001596103"/>
    </source>
</evidence>
<sequence>MGRVSSSVSLAITLLASSVFAGTAWGSVVLPHTRVIYDGSASERTLRLTNRDETPSVMQVWVDTGDAASTPSTANAPFVASPPVFRIEPNSGHSVRLVFVGEGLPKDRETLFYLNTLQIPAVSASVADRNRMTMLLRNRVKLFYRPAEIEGDPAQAIDTLGFHINTGKAGSEKIVADNGSGYYVSLVEGKLKCGSHTATFEPDMIAPYSSHEWSVKGTCPLNGEIVHVSVRYIDDYGAVRDAEYKAAIPDLK</sequence>
<keyword evidence="3 6" id="KW-0732">Signal</keyword>
<dbReference type="InterPro" id="IPR013783">
    <property type="entry name" value="Ig-like_fold"/>
</dbReference>
<feature type="chain" id="PRO_5046046047" evidence="6">
    <location>
        <begin position="22"/>
        <end position="252"/>
    </location>
</feature>
<dbReference type="Pfam" id="PF00345">
    <property type="entry name" value="PapD_N"/>
    <property type="match status" value="1"/>
</dbReference>
<dbReference type="Gene3D" id="2.60.40.10">
    <property type="entry name" value="Immunoglobulins"/>
    <property type="match status" value="2"/>
</dbReference>
<evidence type="ECO:0000259" key="8">
    <source>
        <dbReference type="Pfam" id="PF02753"/>
    </source>
</evidence>
<keyword evidence="5" id="KW-0143">Chaperone</keyword>
<dbReference type="SUPFAM" id="SSF49354">
    <property type="entry name" value="PapD-like"/>
    <property type="match status" value="1"/>
</dbReference>
<dbReference type="RefSeq" id="WP_377711621.1">
    <property type="nucleotide sequence ID" value="NZ_JBHSMP010000013.1"/>
</dbReference>
<comment type="subcellular location">
    <subcellularLocation>
        <location evidence="1">Periplasm</location>
    </subcellularLocation>
</comment>
<reference evidence="10" key="1">
    <citation type="journal article" date="2019" name="Int. J. Syst. Evol. Microbiol.">
        <title>The Global Catalogue of Microorganisms (GCM) 10K type strain sequencing project: providing services to taxonomists for standard genome sequencing and annotation.</title>
        <authorList>
            <consortium name="The Broad Institute Genomics Platform"/>
            <consortium name="The Broad Institute Genome Sequencing Center for Infectious Disease"/>
            <person name="Wu L."/>
            <person name="Ma J."/>
        </authorList>
    </citation>
    <scope>NUCLEOTIDE SEQUENCE [LARGE SCALE GENOMIC DNA]</scope>
    <source>
        <strain evidence="10">CCUG 56042</strain>
    </source>
</reference>
<evidence type="ECO:0000256" key="3">
    <source>
        <dbReference type="ARBA" id="ARBA00022729"/>
    </source>
</evidence>
<keyword evidence="10" id="KW-1185">Reference proteome</keyword>
<feature type="domain" description="Pili assembly chaperone C-terminal" evidence="8">
    <location>
        <begin position="177"/>
        <end position="240"/>
    </location>
</feature>
<keyword evidence="4" id="KW-0574">Periplasm</keyword>
<dbReference type="SUPFAM" id="SSF49584">
    <property type="entry name" value="Periplasmic chaperone C-domain"/>
    <property type="match status" value="1"/>
</dbReference>
<comment type="similarity">
    <text evidence="2">Belongs to the periplasmic pilus chaperone family.</text>
</comment>
<dbReference type="InterPro" id="IPR036316">
    <property type="entry name" value="Pili_assmbl_chap_C_dom_sf"/>
</dbReference>
<evidence type="ECO:0000259" key="7">
    <source>
        <dbReference type="Pfam" id="PF00345"/>
    </source>
</evidence>
<dbReference type="InterPro" id="IPR016147">
    <property type="entry name" value="Pili_assmbl_chaperone_N"/>
</dbReference>
<accession>A0ABW0J931</accession>
<dbReference type="InterPro" id="IPR016148">
    <property type="entry name" value="Pili_assmbl_chaperone_C"/>
</dbReference>
<protein>
    <submittedName>
        <fullName evidence="9">Molecular chaperone</fullName>
    </submittedName>
</protein>
<proteinExistence type="inferred from homology"/>
<dbReference type="Proteomes" id="UP001596103">
    <property type="component" value="Unassembled WGS sequence"/>
</dbReference>
<feature type="domain" description="Pili assembly chaperone N-terminal" evidence="7">
    <location>
        <begin position="28"/>
        <end position="149"/>
    </location>
</feature>
<dbReference type="Pfam" id="PF02753">
    <property type="entry name" value="PapD_C"/>
    <property type="match status" value="1"/>
</dbReference>
<evidence type="ECO:0000256" key="4">
    <source>
        <dbReference type="ARBA" id="ARBA00022764"/>
    </source>
</evidence>
<dbReference type="PANTHER" id="PTHR30251">
    <property type="entry name" value="PILUS ASSEMBLY CHAPERONE"/>
    <property type="match status" value="1"/>
</dbReference>
<dbReference type="InterPro" id="IPR050643">
    <property type="entry name" value="Periplasmic_pilus_chap"/>
</dbReference>